<evidence type="ECO:0000313" key="1">
    <source>
        <dbReference type="EMBL" id="GHI25186.1"/>
    </source>
</evidence>
<evidence type="ECO:0000313" key="2">
    <source>
        <dbReference type="Proteomes" id="UP001052739"/>
    </source>
</evidence>
<dbReference type="Proteomes" id="UP001052739">
    <property type="component" value="Unassembled WGS sequence"/>
</dbReference>
<dbReference type="RefSeq" id="WP_190222793.1">
    <property type="nucleotide sequence ID" value="NZ_BNBS01000020.1"/>
</dbReference>
<comment type="caution">
    <text evidence="1">The sequence shown here is derived from an EMBL/GenBank/DDBJ whole genome shotgun (WGS) entry which is preliminary data.</text>
</comment>
<organism evidence="1 2">
    <name type="scientific">Streptomyces hydrogenans</name>
    <dbReference type="NCBI Taxonomy" id="1873719"/>
    <lineage>
        <taxon>Bacteria</taxon>
        <taxon>Bacillati</taxon>
        <taxon>Actinomycetota</taxon>
        <taxon>Actinomycetes</taxon>
        <taxon>Kitasatosporales</taxon>
        <taxon>Streptomycetaceae</taxon>
        <taxon>Streptomyces</taxon>
    </lineage>
</organism>
<protein>
    <submittedName>
        <fullName evidence="1">Uncharacterized protein</fullName>
    </submittedName>
</protein>
<name>A0ABQ3PJI7_9ACTN</name>
<dbReference type="EMBL" id="BNDW01000068">
    <property type="protein sequence ID" value="GHI25186.1"/>
    <property type="molecule type" value="Genomic_DNA"/>
</dbReference>
<proteinExistence type="predicted"/>
<gene>
    <name evidence="1" type="ORF">Shyd_65570</name>
</gene>
<accession>A0ABQ3PJI7</accession>
<sequence>MTATATATFTDLVADIVPMHHWQCLACFPEGEPDPEAVCGVILLDLPVQEGSELCDDCQHLWPEHFAEHIFGGDGDE</sequence>
<keyword evidence="2" id="KW-1185">Reference proteome</keyword>
<reference evidence="1" key="1">
    <citation type="submission" date="2024-05" db="EMBL/GenBank/DDBJ databases">
        <title>Whole genome shotgun sequence of Streptomyces hydrogenans NBRC 13475.</title>
        <authorList>
            <person name="Komaki H."/>
            <person name="Tamura T."/>
        </authorList>
    </citation>
    <scope>NUCLEOTIDE SEQUENCE</scope>
    <source>
        <strain evidence="1">NBRC 13475</strain>
    </source>
</reference>